<keyword evidence="2" id="KW-0812">Transmembrane</keyword>
<evidence type="ECO:0000259" key="3">
    <source>
        <dbReference type="Pfam" id="PF06580"/>
    </source>
</evidence>
<proteinExistence type="predicted"/>
<evidence type="ECO:0000313" key="5">
    <source>
        <dbReference type="Proteomes" id="UP001207742"/>
    </source>
</evidence>
<keyword evidence="5" id="KW-1185">Reference proteome</keyword>
<keyword evidence="2" id="KW-1133">Transmembrane helix</keyword>
<evidence type="ECO:0000256" key="2">
    <source>
        <dbReference type="SAM" id="Phobius"/>
    </source>
</evidence>
<dbReference type="InterPro" id="IPR036890">
    <property type="entry name" value="HATPase_C_sf"/>
</dbReference>
<dbReference type="Proteomes" id="UP001207742">
    <property type="component" value="Unassembled WGS sequence"/>
</dbReference>
<dbReference type="PANTHER" id="PTHR34220:SF7">
    <property type="entry name" value="SENSOR HISTIDINE KINASE YPDA"/>
    <property type="match status" value="1"/>
</dbReference>
<keyword evidence="4" id="KW-0808">Transferase</keyword>
<name>A0ABT3IGW3_9BACT</name>
<sequence>MAFISLWRKYKFVCLHVVAWVVYMAIGTLNKVSAGKQSIHLLDILLTQLPGIYVFYGNSFLFFKLLSPRKFVWLLIGEVLFFLSYLLFFYFIGDVLSPLLAPSVAIPPLVLKSFVISGFWIFMIYSFFGFGYYFARRSFLNEKEIGRIQLDKLAAEQGKLEAEYAFLRAQINPHFLHNTLNFFYAKSLGYSKELSEGILTLCEIMRYSLSSGEDESGTVLLGKEVEHLHHVIKINQLRFSNRLQVDFEITGDVWAVRIIPLVLITLVENAFKHGELTRKEHPLVFRLEVTEDNNSLCFSIQNKKKNGPKELSHGIGMSNIRQRLSATYKDRYRLNIKDEEEYYAVSLVINYEKNEMEHPPAPDPGVGKSNAGEPTGRISYNQNIN</sequence>
<dbReference type="Pfam" id="PF06580">
    <property type="entry name" value="His_kinase"/>
    <property type="match status" value="1"/>
</dbReference>
<evidence type="ECO:0000313" key="4">
    <source>
        <dbReference type="EMBL" id="MCW3483183.1"/>
    </source>
</evidence>
<dbReference type="GO" id="GO:0016301">
    <property type="term" value="F:kinase activity"/>
    <property type="evidence" value="ECO:0007669"/>
    <property type="project" value="UniProtKB-KW"/>
</dbReference>
<evidence type="ECO:0000256" key="1">
    <source>
        <dbReference type="SAM" id="MobiDB-lite"/>
    </source>
</evidence>
<accession>A0ABT3IGW3</accession>
<dbReference type="InterPro" id="IPR010559">
    <property type="entry name" value="Sig_transdc_His_kin_internal"/>
</dbReference>
<dbReference type="EMBL" id="JAPDNS010000001">
    <property type="protein sequence ID" value="MCW3483183.1"/>
    <property type="molecule type" value="Genomic_DNA"/>
</dbReference>
<dbReference type="Gene3D" id="3.30.565.10">
    <property type="entry name" value="Histidine kinase-like ATPase, C-terminal domain"/>
    <property type="match status" value="1"/>
</dbReference>
<feature type="region of interest" description="Disordered" evidence="1">
    <location>
        <begin position="355"/>
        <end position="385"/>
    </location>
</feature>
<dbReference type="SUPFAM" id="SSF55874">
    <property type="entry name" value="ATPase domain of HSP90 chaperone/DNA topoisomerase II/histidine kinase"/>
    <property type="match status" value="1"/>
</dbReference>
<protein>
    <submittedName>
        <fullName evidence="4">Histidine kinase</fullName>
    </submittedName>
</protein>
<gene>
    <name evidence="4" type="ORF">OL497_04725</name>
</gene>
<feature type="transmembrane region" description="Helical" evidence="2">
    <location>
        <begin position="72"/>
        <end position="93"/>
    </location>
</feature>
<feature type="domain" description="Signal transduction histidine kinase internal region" evidence="3">
    <location>
        <begin position="162"/>
        <end position="243"/>
    </location>
</feature>
<dbReference type="RefSeq" id="WP_264728245.1">
    <property type="nucleotide sequence ID" value="NZ_JAPDNR010000001.1"/>
</dbReference>
<keyword evidence="2" id="KW-0472">Membrane</keyword>
<feature type="transmembrane region" description="Helical" evidence="2">
    <location>
        <begin position="12"/>
        <end position="29"/>
    </location>
</feature>
<dbReference type="PANTHER" id="PTHR34220">
    <property type="entry name" value="SENSOR HISTIDINE KINASE YPDA"/>
    <property type="match status" value="1"/>
</dbReference>
<keyword evidence="4" id="KW-0418">Kinase</keyword>
<dbReference type="InterPro" id="IPR050640">
    <property type="entry name" value="Bact_2-comp_sensor_kinase"/>
</dbReference>
<feature type="transmembrane region" description="Helical" evidence="2">
    <location>
        <begin position="41"/>
        <end position="63"/>
    </location>
</feature>
<feature type="transmembrane region" description="Helical" evidence="2">
    <location>
        <begin position="113"/>
        <end position="135"/>
    </location>
</feature>
<comment type="caution">
    <text evidence="4">The sequence shown here is derived from an EMBL/GenBank/DDBJ whole genome shotgun (WGS) entry which is preliminary data.</text>
</comment>
<reference evidence="4 5" key="1">
    <citation type="submission" date="2022-10" db="EMBL/GenBank/DDBJ databases">
        <title>Chitinophaga nivalis PC15 sp. nov., isolated from Pyeongchang county, South Korea.</title>
        <authorList>
            <person name="Trinh H.N."/>
        </authorList>
    </citation>
    <scope>NUCLEOTIDE SEQUENCE [LARGE SCALE GENOMIC DNA]</scope>
    <source>
        <strain evidence="4 5">PC14</strain>
    </source>
</reference>
<organism evidence="4 5">
    <name type="scientific">Chitinophaga nivalis</name>
    <dbReference type="NCBI Taxonomy" id="2991709"/>
    <lineage>
        <taxon>Bacteria</taxon>
        <taxon>Pseudomonadati</taxon>
        <taxon>Bacteroidota</taxon>
        <taxon>Chitinophagia</taxon>
        <taxon>Chitinophagales</taxon>
        <taxon>Chitinophagaceae</taxon>
        <taxon>Chitinophaga</taxon>
    </lineage>
</organism>